<evidence type="ECO:0008006" key="5">
    <source>
        <dbReference type="Google" id="ProtNLM"/>
    </source>
</evidence>
<name>A0A135IM62_9RHOB</name>
<evidence type="ECO:0000313" key="3">
    <source>
        <dbReference type="Proteomes" id="UP000236447"/>
    </source>
</evidence>
<evidence type="ECO:0000313" key="2">
    <source>
        <dbReference type="EMBL" id="AUQ97563.1"/>
    </source>
</evidence>
<reference evidence="3 4" key="2">
    <citation type="journal article" date="2017" name="Genome Biol. Evol.">
        <title>Trajectories and Drivers of Genome Evolution in Surface-Associated Marine Phaeobacter.</title>
        <authorList>
            <person name="Freese H.M."/>
            <person name="Sikorski J."/>
            <person name="Bunk B."/>
            <person name="Scheuner C."/>
            <person name="Meier-Kolthoff J.P."/>
            <person name="Sproer C."/>
            <person name="Gram L."/>
            <person name="Overmann J."/>
        </authorList>
    </citation>
    <scope>NUCLEOTIDE SEQUENCE [LARGE SCALE GENOMIC DNA]</scope>
    <source>
        <strain evidence="1 4">P66</strain>
        <strain evidence="2 3">P88</strain>
    </source>
</reference>
<keyword evidence="4" id="KW-1185">Reference proteome</keyword>
<protein>
    <recommendedName>
        <fullName evidence="5">DUF2948 domain-containing protein</fullName>
    </recommendedName>
</protein>
<accession>A0A135IM62</accession>
<sequence>MADATFDDGREAPLNLGALGAEDLEIIASLAQDAVFPVTEISWRPAERRFALLLNRFRWEDKDAAEQRGRPYERVQSVLVVDQVLSVASQGVDRKDRDLILSLLSLSFEPGSDGDGHIVLTLAGDGAIRLAVEAVEVTLRDVTRPYQAPSGQAPLHET</sequence>
<dbReference type="InterPro" id="IPR021335">
    <property type="entry name" value="DUF2948"/>
</dbReference>
<reference evidence="1 4" key="3">
    <citation type="journal article" date="2017" name="Int. J. Syst. Evol. Microbiol.">
        <title>Adaptation of Surface-Associated Bacteria to the Open Ocean: A Genomically Distinct Subpopulation of Phaeobacter gallaeciensis Colonizes Pacific Mesozooplankton.</title>
        <authorList>
            <person name="Freese H.M."/>
            <person name="Methner A."/>
            <person name="Overmann J."/>
        </authorList>
    </citation>
    <scope>NUCLEOTIDE SEQUENCE [LARGE SCALE GENOMIC DNA]</scope>
    <source>
        <strain evidence="1 4">P66</strain>
    </source>
</reference>
<dbReference type="EMBL" id="CP010705">
    <property type="protein sequence ID" value="AUQ95938.1"/>
    <property type="molecule type" value="Genomic_DNA"/>
</dbReference>
<dbReference type="EMBL" id="CP010725">
    <property type="protein sequence ID" value="AUQ97563.1"/>
    <property type="molecule type" value="Genomic_DNA"/>
</dbReference>
<dbReference type="RefSeq" id="WP_061048374.1">
    <property type="nucleotide sequence ID" value="NZ_CANLFJ010000010.1"/>
</dbReference>
<evidence type="ECO:0000313" key="1">
    <source>
        <dbReference type="EMBL" id="AUQ95938.1"/>
    </source>
</evidence>
<organism evidence="2 3">
    <name type="scientific">Phaeobacter inhibens</name>
    <dbReference type="NCBI Taxonomy" id="221822"/>
    <lineage>
        <taxon>Bacteria</taxon>
        <taxon>Pseudomonadati</taxon>
        <taxon>Pseudomonadota</taxon>
        <taxon>Alphaproteobacteria</taxon>
        <taxon>Rhodobacterales</taxon>
        <taxon>Roseobacteraceae</taxon>
        <taxon>Phaeobacter</taxon>
    </lineage>
</organism>
<proteinExistence type="predicted"/>
<dbReference type="AlphaFoldDB" id="A0A135IM62"/>
<dbReference type="Pfam" id="PF11164">
    <property type="entry name" value="DUF2948"/>
    <property type="match status" value="1"/>
</dbReference>
<dbReference type="Proteomes" id="UP000236447">
    <property type="component" value="Chromosome"/>
</dbReference>
<dbReference type="Proteomes" id="UP000236536">
    <property type="component" value="Chromosome"/>
</dbReference>
<reference evidence="2 3" key="1">
    <citation type="journal article" date="2017" name="Front. Microbiol.">
        <title>Phaeobacter piscinae sp. nov., a species of the Roseobacter group and potential aquaculture probiont.</title>
        <authorList>
            <person name="Sonnenschein E.C."/>
            <person name="Phippen C.B.W."/>
            <person name="Nielsen K.F."/>
            <person name="Mateiu R.V."/>
            <person name="Melchiorsen J."/>
            <person name="Gram L."/>
            <person name="Overmann J."/>
            <person name="Freese H.M."/>
        </authorList>
    </citation>
    <scope>NUCLEOTIDE SEQUENCE [LARGE SCALE GENOMIC DNA]</scope>
    <source>
        <strain evidence="2 3">P88</strain>
    </source>
</reference>
<evidence type="ECO:0000313" key="4">
    <source>
        <dbReference type="Proteomes" id="UP000236536"/>
    </source>
</evidence>
<gene>
    <name evidence="1" type="ORF">PhaeoP66_03195</name>
    <name evidence="2" type="ORF">PhaeoP88_00152</name>
</gene>